<evidence type="ECO:0000313" key="2">
    <source>
        <dbReference type="EMBL" id="RIB03464.1"/>
    </source>
</evidence>
<sequence length="260" mass="30646">MQPKRYKINAFRTPGEEIANCRVQILTIPDQPDEESQHAQKKKKALKSTVKYSQRKRSDDDKIKEFEIPEFYRFVGETSKAMGDRFEQFCVELLRRYFERLGIRVIHTGKGPNKKSDLKGYLGVENHFIEVFFAKVSSGPFEPTTISIRHKEDDYKKLILLSKDAYNYIRANYSSDNLSPISKIKGEFNEEQWAELVGRRPDAVRKTYHHEIESLVTHLFNQNMDLTKAREKWYNLRDLAAPKYDDSFSYAENEWKKIIC</sequence>
<feature type="region of interest" description="Disordered" evidence="1">
    <location>
        <begin position="29"/>
        <end position="51"/>
    </location>
</feature>
<evidence type="ECO:0000313" key="3">
    <source>
        <dbReference type="Proteomes" id="UP000266673"/>
    </source>
</evidence>
<proteinExistence type="predicted"/>
<comment type="caution">
    <text evidence="2">The sequence shown here is derived from an EMBL/GenBank/DDBJ whole genome shotgun (WGS) entry which is preliminary data.</text>
</comment>
<dbReference type="Proteomes" id="UP000266673">
    <property type="component" value="Unassembled WGS sequence"/>
</dbReference>
<protein>
    <recommendedName>
        <fullName evidence="4">Restriction endonuclease</fullName>
    </recommendedName>
</protein>
<dbReference type="AlphaFoldDB" id="A0A397TZU3"/>
<reference evidence="2 3" key="1">
    <citation type="submission" date="2018-06" db="EMBL/GenBank/DDBJ databases">
        <title>Comparative genomics reveals the genomic features of Rhizophagus irregularis, R. cerebriforme, R. diaphanum and Gigaspora rosea, and their symbiotic lifestyle signature.</title>
        <authorList>
            <person name="Morin E."/>
            <person name="San Clemente H."/>
            <person name="Chen E.C.H."/>
            <person name="De La Providencia I."/>
            <person name="Hainaut M."/>
            <person name="Kuo A."/>
            <person name="Kohler A."/>
            <person name="Murat C."/>
            <person name="Tang N."/>
            <person name="Roy S."/>
            <person name="Loubradou J."/>
            <person name="Henrissat B."/>
            <person name="Grigoriev I.V."/>
            <person name="Corradi N."/>
            <person name="Roux C."/>
            <person name="Martin F.M."/>
        </authorList>
    </citation>
    <scope>NUCLEOTIDE SEQUENCE [LARGE SCALE GENOMIC DNA]</scope>
    <source>
        <strain evidence="2 3">DAOM 194757</strain>
    </source>
</reference>
<accession>A0A397TZU3</accession>
<dbReference type="EMBL" id="QKWP01002399">
    <property type="protein sequence ID" value="RIB03464.1"/>
    <property type="molecule type" value="Genomic_DNA"/>
</dbReference>
<dbReference type="OrthoDB" id="2435548at2759"/>
<keyword evidence="3" id="KW-1185">Reference proteome</keyword>
<organism evidence="2 3">
    <name type="scientific">Gigaspora rosea</name>
    <dbReference type="NCBI Taxonomy" id="44941"/>
    <lineage>
        <taxon>Eukaryota</taxon>
        <taxon>Fungi</taxon>
        <taxon>Fungi incertae sedis</taxon>
        <taxon>Mucoromycota</taxon>
        <taxon>Glomeromycotina</taxon>
        <taxon>Glomeromycetes</taxon>
        <taxon>Diversisporales</taxon>
        <taxon>Gigasporaceae</taxon>
        <taxon>Gigaspora</taxon>
    </lineage>
</organism>
<evidence type="ECO:0008006" key="4">
    <source>
        <dbReference type="Google" id="ProtNLM"/>
    </source>
</evidence>
<evidence type="ECO:0000256" key="1">
    <source>
        <dbReference type="SAM" id="MobiDB-lite"/>
    </source>
</evidence>
<name>A0A397TZU3_9GLOM</name>
<gene>
    <name evidence="2" type="ORF">C2G38_2224936</name>
</gene>